<evidence type="ECO:0000256" key="10">
    <source>
        <dbReference type="ARBA" id="ARBA00023212"/>
    </source>
</evidence>
<keyword evidence="8" id="KW-0498">Mitosis</keyword>
<dbReference type="OMA" id="WNIRTTS"/>
<keyword evidence="15" id="KW-1185">Reference proteome</keyword>
<protein>
    <recommendedName>
        <fullName evidence="16">Spindle and kinetochore-associated protein 3</fullName>
    </recommendedName>
</protein>
<dbReference type="GO" id="GO:0000940">
    <property type="term" value="C:outer kinetochore"/>
    <property type="evidence" value="ECO:0007669"/>
    <property type="project" value="InterPro"/>
</dbReference>
<evidence type="ECO:0000256" key="8">
    <source>
        <dbReference type="ARBA" id="ARBA00022776"/>
    </source>
</evidence>
<evidence type="ECO:0000256" key="3">
    <source>
        <dbReference type="ARBA" id="ARBA00007716"/>
    </source>
</evidence>
<reference evidence="14" key="1">
    <citation type="submission" date="2022-11" db="UniProtKB">
        <authorList>
            <consortium name="EnsemblMetazoa"/>
        </authorList>
    </citation>
    <scope>IDENTIFICATION</scope>
</reference>
<proteinExistence type="inferred from homology"/>
<name>A0A914BRD8_PATMI</name>
<dbReference type="EnsemblMetazoa" id="XM_038222930.1">
    <property type="protein sequence ID" value="XP_038078858.1"/>
    <property type="gene ID" value="LOC119746132"/>
</dbReference>
<evidence type="ECO:0000256" key="1">
    <source>
        <dbReference type="ARBA" id="ARBA00004186"/>
    </source>
</evidence>
<evidence type="ECO:0000256" key="12">
    <source>
        <dbReference type="ARBA" id="ARBA00023328"/>
    </source>
</evidence>
<keyword evidence="9" id="KW-0995">Kinetochore</keyword>
<dbReference type="GO" id="GO:0005876">
    <property type="term" value="C:spindle microtubule"/>
    <property type="evidence" value="ECO:0007669"/>
    <property type="project" value="TreeGrafter"/>
</dbReference>
<sequence>MEKENFFTKLRRVATSTEGETARLKACMEKPAAVRSASSQDGSARLVLKEMQYDAQKMKEKVHQQLKELHVSSESFEETLDACEGLCEITKQQVTDLEMYLEQYGYKPYNSVEKLQSQQDKKKKQSKENVTPEPSPETTKDCHSTEEKIPSTPPKDPSSAPPVDPNKTPQLADFGLSQWTIDRLAHVGLNGNPQDMKTVNFTGYQYGSIPSAIPSYMYPSTPQQYQKHLQLTPFTNRTILVTPGMFGSRSIPTETPQQFIDTKSYLLDSPVPPVLLSTKKVKPMTSDLRVTSRRDADMASPEPEPPTVTAWAEYVPLPAPPTQLHAPPDSADVTPPMPPCLATQATQVPMPAEPARLTERFNSAPTLPCEPVQLYQQFSANEMPTEPVQLAEKFGSENNIQPEPQFLQVSGAGNGQPSQTTTPKGHQRLAALAGEPEMPQTPELTMTYQRFVDIKPVSVEPAPQLPADSIPEPHVYDSHGDVPRTPVLQSAFNETQATKPSQATKPNQTSAVNCVDCSIAPVTDAEFGQVADYLQRLFPIDVINQKLADINAMLSQKQDGSFLSEKDMQALSLGSKTKAFALLLAKLRRLTMGKKPGSGEPVFYVIK</sequence>
<dbReference type="GO" id="GO:0000278">
    <property type="term" value="P:mitotic cell cycle"/>
    <property type="evidence" value="ECO:0007669"/>
    <property type="project" value="TreeGrafter"/>
</dbReference>
<feature type="compositionally biased region" description="Pro residues" evidence="13">
    <location>
        <begin position="151"/>
        <end position="164"/>
    </location>
</feature>
<comment type="subcellular location">
    <subcellularLocation>
        <location evidence="2">Chromosome</location>
        <location evidence="2">Centromere</location>
        <location evidence="2">Kinetochore</location>
    </subcellularLocation>
    <subcellularLocation>
        <location evidence="1">Cytoplasm</location>
        <location evidence="1">Cytoskeleton</location>
        <location evidence="1">Spindle</location>
    </subcellularLocation>
</comment>
<evidence type="ECO:0000256" key="6">
    <source>
        <dbReference type="ARBA" id="ARBA00022618"/>
    </source>
</evidence>
<dbReference type="OrthoDB" id="6150664at2759"/>
<dbReference type="Gene3D" id="6.10.250.1400">
    <property type="match status" value="1"/>
</dbReference>
<accession>A0A914BRD8</accession>
<dbReference type="InterPro" id="IPR033341">
    <property type="entry name" value="SKA3"/>
</dbReference>
<evidence type="ECO:0000256" key="9">
    <source>
        <dbReference type="ARBA" id="ARBA00022838"/>
    </source>
</evidence>
<dbReference type="PANTHER" id="PTHR48118:SF1">
    <property type="entry name" value="SPINDLE AND KINETOCHORE-ASSOCIATED PROTEIN 3"/>
    <property type="match status" value="1"/>
</dbReference>
<evidence type="ECO:0000256" key="13">
    <source>
        <dbReference type="SAM" id="MobiDB-lite"/>
    </source>
</evidence>
<feature type="region of interest" description="Disordered" evidence="13">
    <location>
        <begin position="115"/>
        <end position="171"/>
    </location>
</feature>
<evidence type="ECO:0000313" key="15">
    <source>
        <dbReference type="Proteomes" id="UP000887568"/>
    </source>
</evidence>
<organism evidence="14 15">
    <name type="scientific">Patiria miniata</name>
    <name type="common">Bat star</name>
    <name type="synonym">Asterina miniata</name>
    <dbReference type="NCBI Taxonomy" id="46514"/>
    <lineage>
        <taxon>Eukaryota</taxon>
        <taxon>Metazoa</taxon>
        <taxon>Echinodermata</taxon>
        <taxon>Eleutherozoa</taxon>
        <taxon>Asterozoa</taxon>
        <taxon>Asteroidea</taxon>
        <taxon>Valvatacea</taxon>
        <taxon>Valvatida</taxon>
        <taxon>Asterinidae</taxon>
        <taxon>Patiria</taxon>
    </lineage>
</organism>
<keyword evidence="10" id="KW-0206">Cytoskeleton</keyword>
<keyword evidence="6" id="KW-0132">Cell division</keyword>
<keyword evidence="12" id="KW-0137">Centromere</keyword>
<keyword evidence="5" id="KW-0963">Cytoplasm</keyword>
<dbReference type="GO" id="GO:0007059">
    <property type="term" value="P:chromosome segregation"/>
    <property type="evidence" value="ECO:0007669"/>
    <property type="project" value="InterPro"/>
</dbReference>
<evidence type="ECO:0000256" key="7">
    <source>
        <dbReference type="ARBA" id="ARBA00022701"/>
    </source>
</evidence>
<feature type="compositionally biased region" description="Basic and acidic residues" evidence="13">
    <location>
        <begin position="138"/>
        <end position="149"/>
    </location>
</feature>
<evidence type="ECO:0000256" key="5">
    <source>
        <dbReference type="ARBA" id="ARBA00022490"/>
    </source>
</evidence>
<dbReference type="RefSeq" id="XP_038078858.1">
    <property type="nucleotide sequence ID" value="XM_038222930.1"/>
</dbReference>
<dbReference type="AlphaFoldDB" id="A0A914BRD8"/>
<feature type="region of interest" description="Disordered" evidence="13">
    <location>
        <begin position="285"/>
        <end position="308"/>
    </location>
</feature>
<keyword evidence="11" id="KW-0131">Cell cycle</keyword>
<dbReference type="GeneID" id="119746132"/>
<keyword evidence="7" id="KW-0493">Microtubule</keyword>
<evidence type="ECO:0000313" key="14">
    <source>
        <dbReference type="EnsemblMetazoa" id="XP_038078858.1"/>
    </source>
</evidence>
<keyword evidence="4" id="KW-0158">Chromosome</keyword>
<evidence type="ECO:0000256" key="2">
    <source>
        <dbReference type="ARBA" id="ARBA00004629"/>
    </source>
</evidence>
<dbReference type="GO" id="GO:0051301">
    <property type="term" value="P:cell division"/>
    <property type="evidence" value="ECO:0007669"/>
    <property type="project" value="UniProtKB-KW"/>
</dbReference>
<evidence type="ECO:0000256" key="4">
    <source>
        <dbReference type="ARBA" id="ARBA00022454"/>
    </source>
</evidence>
<comment type="similarity">
    <text evidence="3">Belongs to the SKA3 family.</text>
</comment>
<evidence type="ECO:0008006" key="16">
    <source>
        <dbReference type="Google" id="ProtNLM"/>
    </source>
</evidence>
<dbReference type="PANTHER" id="PTHR48118">
    <property type="entry name" value="SPINDLE AND KINETOCHORE-ASSOCIATED PROTEIN 3"/>
    <property type="match status" value="1"/>
</dbReference>
<evidence type="ECO:0000256" key="11">
    <source>
        <dbReference type="ARBA" id="ARBA00023306"/>
    </source>
</evidence>
<dbReference type="Proteomes" id="UP000887568">
    <property type="component" value="Unplaced"/>
</dbReference>